<dbReference type="Gene3D" id="3.30.540.10">
    <property type="entry name" value="Fructose-1,6-Bisphosphatase, subunit A, domain 1"/>
    <property type="match status" value="1"/>
</dbReference>
<organism evidence="7 8">
    <name type="scientific">Sphingomonas naphthae</name>
    <dbReference type="NCBI Taxonomy" id="1813468"/>
    <lineage>
        <taxon>Bacteria</taxon>
        <taxon>Pseudomonadati</taxon>
        <taxon>Pseudomonadota</taxon>
        <taxon>Alphaproteobacteria</taxon>
        <taxon>Sphingomonadales</taxon>
        <taxon>Sphingomonadaceae</taxon>
        <taxon>Sphingomonas</taxon>
    </lineage>
</organism>
<dbReference type="PANTHER" id="PTHR43200">
    <property type="entry name" value="PHOSPHATASE"/>
    <property type="match status" value="1"/>
</dbReference>
<dbReference type="GO" id="GO:0004401">
    <property type="term" value="F:histidinol-phosphatase activity"/>
    <property type="evidence" value="ECO:0007669"/>
    <property type="project" value="UniProtKB-EC"/>
</dbReference>
<comment type="similarity">
    <text evidence="2">Belongs to the inositol monophosphatase superfamily.</text>
</comment>
<reference evidence="7 8" key="1">
    <citation type="submission" date="2023-02" db="EMBL/GenBank/DDBJ databases">
        <title>Genome sequence of Sphingomonas naphthae.</title>
        <authorList>
            <person name="Kim S."/>
            <person name="Heo J."/>
            <person name="Kwon S.-W."/>
        </authorList>
    </citation>
    <scope>NUCLEOTIDE SEQUENCE [LARGE SCALE GENOMIC DNA]</scope>
    <source>
        <strain evidence="7 8">KACC 18716</strain>
    </source>
</reference>
<proteinExistence type="inferred from homology"/>
<sequence length="256" mass="27149">MDAADTALAEKLAEAAGAAIRPFFRARFTLETKPDDSPVTQADRASEAAMRAILNAERPGDGIIGEEYGIERGDAQRVWVLDPIDGTRAFIAGRPLFGTLIALMEAGTPVLGVIDQPIAGDRWLGAKGQPTTLNGRPAHGRRCASVARAHLATTGPYLFDELDLPRFEALRRAARDTLWGGDCHNYGLVASGHLDLVCESWLKLYDFAALVPIVEGAGGRMSDWHGRPLGADSDGRVLAAGDPALIDEAVAILAGA</sequence>
<dbReference type="PANTHER" id="PTHR43200:SF6">
    <property type="entry name" value="3'(2'),5'-BISPHOSPHATE NUCLEOTIDASE"/>
    <property type="match status" value="1"/>
</dbReference>
<dbReference type="InterPro" id="IPR051090">
    <property type="entry name" value="Inositol_monoP_superfamily"/>
</dbReference>
<keyword evidence="3" id="KW-0479">Metal-binding</keyword>
<keyword evidence="4 7" id="KW-0378">Hydrolase</keyword>
<dbReference type="PRINTS" id="PR00377">
    <property type="entry name" value="IMPHPHTASES"/>
</dbReference>
<dbReference type="RefSeq" id="WP_273686958.1">
    <property type="nucleotide sequence ID" value="NZ_CP117411.1"/>
</dbReference>
<evidence type="ECO:0000256" key="6">
    <source>
        <dbReference type="NCBIfam" id="TIGR02067"/>
    </source>
</evidence>
<evidence type="ECO:0000313" key="7">
    <source>
        <dbReference type="EMBL" id="WCT72984.1"/>
    </source>
</evidence>
<dbReference type="EMBL" id="CP117411">
    <property type="protein sequence ID" value="WCT72984.1"/>
    <property type="molecule type" value="Genomic_DNA"/>
</dbReference>
<dbReference type="NCBIfam" id="TIGR02067">
    <property type="entry name" value="his_9_HisN"/>
    <property type="match status" value="1"/>
</dbReference>
<evidence type="ECO:0000256" key="3">
    <source>
        <dbReference type="ARBA" id="ARBA00022723"/>
    </source>
</evidence>
<gene>
    <name evidence="7" type="primary">hisN</name>
    <name evidence="7" type="ORF">PQ455_15290</name>
</gene>
<keyword evidence="5" id="KW-0460">Magnesium</keyword>
<comment type="cofactor">
    <cofactor evidence="1">
        <name>Mg(2+)</name>
        <dbReference type="ChEBI" id="CHEBI:18420"/>
    </cofactor>
</comment>
<dbReference type="Gene3D" id="3.40.190.80">
    <property type="match status" value="1"/>
</dbReference>
<dbReference type="EC" id="3.1.3.15" evidence="6"/>
<evidence type="ECO:0000256" key="2">
    <source>
        <dbReference type="ARBA" id="ARBA00009759"/>
    </source>
</evidence>
<keyword evidence="8" id="KW-1185">Reference proteome</keyword>
<name>A0ABY7TMB6_9SPHN</name>
<dbReference type="InterPro" id="IPR011809">
    <property type="entry name" value="His_9_proposed"/>
</dbReference>
<protein>
    <recommendedName>
        <fullName evidence="6">Histidinol-phosphatase</fullName>
        <ecNumber evidence="6">3.1.3.15</ecNumber>
    </recommendedName>
</protein>
<dbReference type="Pfam" id="PF00459">
    <property type="entry name" value="Inositol_P"/>
    <property type="match status" value="1"/>
</dbReference>
<evidence type="ECO:0000256" key="4">
    <source>
        <dbReference type="ARBA" id="ARBA00022801"/>
    </source>
</evidence>
<evidence type="ECO:0000256" key="5">
    <source>
        <dbReference type="ARBA" id="ARBA00022842"/>
    </source>
</evidence>
<dbReference type="CDD" id="cd01641">
    <property type="entry name" value="Bacterial_IMPase_like_1"/>
    <property type="match status" value="1"/>
</dbReference>
<dbReference type="SUPFAM" id="SSF56655">
    <property type="entry name" value="Carbohydrate phosphatase"/>
    <property type="match status" value="1"/>
</dbReference>
<dbReference type="Proteomes" id="UP001220395">
    <property type="component" value="Chromosome"/>
</dbReference>
<dbReference type="InterPro" id="IPR000760">
    <property type="entry name" value="Inositol_monophosphatase-like"/>
</dbReference>
<accession>A0ABY7TMB6</accession>
<evidence type="ECO:0000313" key="8">
    <source>
        <dbReference type="Proteomes" id="UP001220395"/>
    </source>
</evidence>
<evidence type="ECO:0000256" key="1">
    <source>
        <dbReference type="ARBA" id="ARBA00001946"/>
    </source>
</evidence>